<feature type="region of interest" description="Disordered" evidence="3">
    <location>
        <begin position="463"/>
        <end position="489"/>
    </location>
</feature>
<dbReference type="Pfam" id="PF25975">
    <property type="entry name" value="CzcB_C"/>
    <property type="match status" value="1"/>
</dbReference>
<feature type="domain" description="CzcB-like C-terminal circularly permuted SH3-like" evidence="7">
    <location>
        <begin position="383"/>
        <end position="442"/>
    </location>
</feature>
<keyword evidence="2" id="KW-0813">Transport</keyword>
<dbReference type="Gene3D" id="2.40.30.170">
    <property type="match status" value="1"/>
</dbReference>
<evidence type="ECO:0000259" key="5">
    <source>
        <dbReference type="Pfam" id="PF25919"/>
    </source>
</evidence>
<evidence type="ECO:0000313" key="8">
    <source>
        <dbReference type="EMBL" id="WAR45979.1"/>
    </source>
</evidence>
<comment type="similarity">
    <text evidence="1">Belongs to the membrane fusion protein (MFP) (TC 8.A.1) family.</text>
</comment>
<dbReference type="PANTHER" id="PTHR30097:SF15">
    <property type="entry name" value="CATION EFFLUX SYSTEM PROTEIN CUSB"/>
    <property type="match status" value="1"/>
</dbReference>
<dbReference type="InterPro" id="IPR006143">
    <property type="entry name" value="RND_pump_MFP"/>
</dbReference>
<name>A0ABY7GNC2_9GAMM</name>
<dbReference type="Pfam" id="PF25919">
    <property type="entry name" value="BSH_CusB"/>
    <property type="match status" value="1"/>
</dbReference>
<gene>
    <name evidence="8" type="ORF">NM686_005520</name>
</gene>
<protein>
    <submittedName>
        <fullName evidence="8">Efflux RND transporter periplasmic adaptor subunit</fullName>
    </submittedName>
</protein>
<feature type="domain" description="CusB-like beta-barrel" evidence="6">
    <location>
        <begin position="298"/>
        <end position="375"/>
    </location>
</feature>
<dbReference type="InterPro" id="IPR058790">
    <property type="entry name" value="BSH_CusB"/>
</dbReference>
<keyword evidence="4" id="KW-0472">Membrane</keyword>
<evidence type="ECO:0000259" key="7">
    <source>
        <dbReference type="Pfam" id="PF25975"/>
    </source>
</evidence>
<dbReference type="PANTHER" id="PTHR30097">
    <property type="entry name" value="CATION EFFLUX SYSTEM PROTEIN CUSB"/>
    <property type="match status" value="1"/>
</dbReference>
<reference evidence="8" key="1">
    <citation type="submission" date="2022-11" db="EMBL/GenBank/DDBJ databases">
        <title>Methylomonas rapida sp. nov., Carotenoid-Producing Obligate Methanotrophs with High Growth Characteristics and Biotechnological Potential.</title>
        <authorList>
            <person name="Tikhonova E.N."/>
            <person name="Suleimanov R.Z."/>
            <person name="Miroshnikov K."/>
            <person name="Oshkin I.Y."/>
            <person name="Belova S.E."/>
            <person name="Danilova O.V."/>
            <person name="Ashikhmin A."/>
            <person name="Konopkin A."/>
            <person name="But S.Y."/>
            <person name="Khmelenina V.N."/>
            <person name="Kuznetsov N."/>
            <person name="Pimenov N.V."/>
            <person name="Dedysh S.N."/>
        </authorList>
    </citation>
    <scope>NUCLEOTIDE SEQUENCE</scope>
    <source>
        <strain evidence="8">MP1</strain>
    </source>
</reference>
<evidence type="ECO:0000313" key="9">
    <source>
        <dbReference type="Proteomes" id="UP001162780"/>
    </source>
</evidence>
<dbReference type="Pfam" id="PF25954">
    <property type="entry name" value="Beta-barrel_RND_2"/>
    <property type="match status" value="1"/>
</dbReference>
<accession>A0ABY7GNC2</accession>
<dbReference type="Proteomes" id="UP001162780">
    <property type="component" value="Chromosome"/>
</dbReference>
<keyword evidence="4" id="KW-0812">Transmembrane</keyword>
<dbReference type="SUPFAM" id="SSF111369">
    <property type="entry name" value="HlyD-like secretion proteins"/>
    <property type="match status" value="1"/>
</dbReference>
<feature type="transmembrane region" description="Helical" evidence="4">
    <location>
        <begin position="6"/>
        <end position="24"/>
    </location>
</feature>
<sequence>MTKQAFWVGFLILIIGVAGGFWLAGKQAQPTSSAGITVERKTLYYRHPMNPKVTSPTPAKDEMGMDYLPVYADEPSPSVPISKGKILYYRHPMGAADTSPVPKKDEMGMDYLPVYEGEQTNSRQLTITPEKIQKLGVKTEKVQYRPLARSMHALGSIQIDERRISVVNAKFEGWIQRLLVNTTGQTVKKRQPLLEIYSPDLLSAQQEYLIAKQGEAALQQASPQAQTTAEQLTRNALQRLSYWGIGSAQLKRLQQQEQVIEYLPLLSPVDGVVIEKPAVAGMRFMPGELLFQIADLQRVWLLADVFEQDLDWVSVGQTVHVDIKAYPDKVFTGQIGFIYPTLNTDTRTVKVRVELDNPQGLLKPGLYGSVELSASHQAHHALMVADSAVLDSGTRQVVLVQLGEGTFEPRTVKIGHRADGYSEVLDGLTDGETVVTRANFLIDAESNLKAALDSLSSAVKASESEGANSLENPAMSESVHGQHQHTMGN</sequence>
<dbReference type="InterPro" id="IPR058792">
    <property type="entry name" value="Beta-barrel_RND_2"/>
</dbReference>
<dbReference type="InterPro" id="IPR058649">
    <property type="entry name" value="CzcB_C"/>
</dbReference>
<dbReference type="Gene3D" id="2.40.420.20">
    <property type="match status" value="1"/>
</dbReference>
<evidence type="ECO:0000256" key="2">
    <source>
        <dbReference type="ARBA" id="ARBA00022448"/>
    </source>
</evidence>
<dbReference type="RefSeq" id="WP_255186884.1">
    <property type="nucleotide sequence ID" value="NZ_CP113517.1"/>
</dbReference>
<dbReference type="Gene3D" id="2.40.50.100">
    <property type="match status" value="1"/>
</dbReference>
<evidence type="ECO:0000256" key="3">
    <source>
        <dbReference type="SAM" id="MobiDB-lite"/>
    </source>
</evidence>
<keyword evidence="9" id="KW-1185">Reference proteome</keyword>
<dbReference type="InterPro" id="IPR051909">
    <property type="entry name" value="MFP_Cation_Efflux"/>
</dbReference>
<evidence type="ECO:0000259" key="6">
    <source>
        <dbReference type="Pfam" id="PF25954"/>
    </source>
</evidence>
<proteinExistence type="inferred from homology"/>
<feature type="domain" description="CusB-like barrel-sandwich hybrid" evidence="5">
    <location>
        <begin position="164"/>
        <end position="294"/>
    </location>
</feature>
<organism evidence="8 9">
    <name type="scientific">Methylomonas rapida</name>
    <dbReference type="NCBI Taxonomy" id="2963939"/>
    <lineage>
        <taxon>Bacteria</taxon>
        <taxon>Pseudomonadati</taxon>
        <taxon>Pseudomonadota</taxon>
        <taxon>Gammaproteobacteria</taxon>
        <taxon>Methylococcales</taxon>
        <taxon>Methylococcaceae</taxon>
        <taxon>Methylomonas</taxon>
    </lineage>
</organism>
<keyword evidence="4" id="KW-1133">Transmembrane helix</keyword>
<feature type="compositionally biased region" description="Polar residues" evidence="3">
    <location>
        <begin position="479"/>
        <end position="489"/>
    </location>
</feature>
<dbReference type="EMBL" id="CP113517">
    <property type="protein sequence ID" value="WAR45979.1"/>
    <property type="molecule type" value="Genomic_DNA"/>
</dbReference>
<evidence type="ECO:0000256" key="1">
    <source>
        <dbReference type="ARBA" id="ARBA00009477"/>
    </source>
</evidence>
<evidence type="ECO:0000256" key="4">
    <source>
        <dbReference type="SAM" id="Phobius"/>
    </source>
</evidence>
<dbReference type="NCBIfam" id="TIGR01730">
    <property type="entry name" value="RND_mfp"/>
    <property type="match status" value="1"/>
</dbReference>